<evidence type="ECO:0000256" key="4">
    <source>
        <dbReference type="ARBA" id="ARBA00022748"/>
    </source>
</evidence>
<evidence type="ECO:0000256" key="1">
    <source>
        <dbReference type="ARBA" id="ARBA00004196"/>
    </source>
</evidence>
<gene>
    <name evidence="9" type="ORF">EZS27_016355</name>
</gene>
<dbReference type="PROSITE" id="PS51352">
    <property type="entry name" value="THIOREDOXIN_2"/>
    <property type="match status" value="1"/>
</dbReference>
<proteinExistence type="inferred from homology"/>
<dbReference type="CDD" id="cd02966">
    <property type="entry name" value="TlpA_like_family"/>
    <property type="match status" value="1"/>
</dbReference>
<evidence type="ECO:0000256" key="6">
    <source>
        <dbReference type="ARBA" id="ARBA00023157"/>
    </source>
</evidence>
<dbReference type="EMBL" id="SNRY01000895">
    <property type="protein sequence ID" value="KAA6335414.1"/>
    <property type="molecule type" value="Genomic_DNA"/>
</dbReference>
<dbReference type="PROSITE" id="PS51355">
    <property type="entry name" value="GLUTATHIONE_PEROXID_3"/>
    <property type="match status" value="1"/>
</dbReference>
<dbReference type="InterPro" id="IPR000889">
    <property type="entry name" value="Glutathione_peroxidase"/>
</dbReference>
<evidence type="ECO:0000259" key="8">
    <source>
        <dbReference type="PROSITE" id="PS51352"/>
    </source>
</evidence>
<keyword evidence="6" id="KW-1015">Disulfide bond</keyword>
<dbReference type="SUPFAM" id="SSF52833">
    <property type="entry name" value="Thioredoxin-like"/>
    <property type="match status" value="1"/>
</dbReference>
<feature type="domain" description="Thioredoxin" evidence="8">
    <location>
        <begin position="230"/>
        <end position="374"/>
    </location>
</feature>
<dbReference type="InterPro" id="IPR036249">
    <property type="entry name" value="Thioredoxin-like_sf"/>
</dbReference>
<dbReference type="PANTHER" id="PTHR42852:SF6">
    <property type="entry name" value="THIOL:DISULFIDE INTERCHANGE PROTEIN DSBE"/>
    <property type="match status" value="1"/>
</dbReference>
<evidence type="ECO:0000313" key="9">
    <source>
        <dbReference type="EMBL" id="KAA6335414.1"/>
    </source>
</evidence>
<dbReference type="GO" id="GO:0030313">
    <property type="term" value="C:cell envelope"/>
    <property type="evidence" value="ECO:0007669"/>
    <property type="project" value="UniProtKB-SubCell"/>
</dbReference>
<reference evidence="9" key="1">
    <citation type="submission" date="2019-03" db="EMBL/GenBank/DDBJ databases">
        <title>Single cell metagenomics reveals metabolic interactions within the superorganism composed of flagellate Streblomastix strix and complex community of Bacteroidetes bacteria on its surface.</title>
        <authorList>
            <person name="Treitli S.C."/>
            <person name="Kolisko M."/>
            <person name="Husnik F."/>
            <person name="Keeling P."/>
            <person name="Hampl V."/>
        </authorList>
    </citation>
    <scope>NUCLEOTIDE SEQUENCE</scope>
    <source>
        <strain evidence="9">STM</strain>
    </source>
</reference>
<organism evidence="9">
    <name type="scientific">termite gut metagenome</name>
    <dbReference type="NCBI Taxonomy" id="433724"/>
    <lineage>
        <taxon>unclassified sequences</taxon>
        <taxon>metagenomes</taxon>
        <taxon>organismal metagenomes</taxon>
    </lineage>
</organism>
<dbReference type="InterPro" id="IPR025380">
    <property type="entry name" value="DUF4369"/>
</dbReference>
<dbReference type="Pfam" id="PF14289">
    <property type="entry name" value="DUF4369"/>
    <property type="match status" value="1"/>
</dbReference>
<dbReference type="GO" id="GO:0006979">
    <property type="term" value="P:response to oxidative stress"/>
    <property type="evidence" value="ECO:0007669"/>
    <property type="project" value="InterPro"/>
</dbReference>
<comment type="caution">
    <text evidence="9">The sequence shown here is derived from an EMBL/GenBank/DDBJ whole genome shotgun (WGS) entry which is preliminary data.</text>
</comment>
<comment type="similarity">
    <text evidence="2">Belongs to the glutathione peroxidase family.</text>
</comment>
<dbReference type="PANTHER" id="PTHR42852">
    <property type="entry name" value="THIOL:DISULFIDE INTERCHANGE PROTEIN DSBE"/>
    <property type="match status" value="1"/>
</dbReference>
<dbReference type="InterPro" id="IPR013766">
    <property type="entry name" value="Thioredoxin_domain"/>
</dbReference>
<dbReference type="Pfam" id="PF00578">
    <property type="entry name" value="AhpC-TSA"/>
    <property type="match status" value="1"/>
</dbReference>
<evidence type="ECO:0000256" key="2">
    <source>
        <dbReference type="ARBA" id="ARBA00006926"/>
    </source>
</evidence>
<dbReference type="InterPro" id="IPR017937">
    <property type="entry name" value="Thioredoxin_CS"/>
</dbReference>
<comment type="subcellular location">
    <subcellularLocation>
        <location evidence="1">Cell envelope</location>
    </subcellularLocation>
</comment>
<dbReference type="AlphaFoldDB" id="A0A5J4RP58"/>
<protein>
    <submittedName>
        <fullName evidence="9">Thiol-disulfide oxidoreductase ResA</fullName>
    </submittedName>
</protein>
<dbReference type="GO" id="GO:0004601">
    <property type="term" value="F:peroxidase activity"/>
    <property type="evidence" value="ECO:0007669"/>
    <property type="project" value="UniProtKB-KW"/>
</dbReference>
<keyword evidence="7" id="KW-0676">Redox-active center</keyword>
<keyword evidence="4" id="KW-0201">Cytochrome c-type biogenesis</keyword>
<sequence length="374" mass="41739">MKKISFVITIGILFAFLSCNTNKSYLIKGTVEGSIDETTTVYLQDRVNNRFEKLDSASIENGKFVFKGVQDSTVVRYLSVVVGDQQANTAFFLENGNIRVKVTIGDKQTVSITGTPANDAYQLFNDKKDAIESEGNAIFESINDSTLSEEQITAKRQEIDVLENKLLALIKEEVKKNINSAVGIYLLNSYSFYYTDYSELAALLEKVPNQFQNNRVIVTLSELAEKLKVTAVGQVFTDFEMETPDGKPAKLSDYAGKGKVVLVDFWASWCGPCRSEMPHLIAMYEKYKSKGFEIVGVSLDANRESWKSGIEQLGITWPQISDLKYWNCEGSKLYGIRAIPHTVLINGDGTIIARGLRGVELQSSLDQLFEDSNK</sequence>
<dbReference type="Gene3D" id="3.40.30.10">
    <property type="entry name" value="Glutaredoxin"/>
    <property type="match status" value="1"/>
</dbReference>
<keyword evidence="3" id="KW-0575">Peroxidase</keyword>
<evidence type="ECO:0000256" key="5">
    <source>
        <dbReference type="ARBA" id="ARBA00023002"/>
    </source>
</evidence>
<dbReference type="GO" id="GO:0017004">
    <property type="term" value="P:cytochrome complex assembly"/>
    <property type="evidence" value="ECO:0007669"/>
    <property type="project" value="UniProtKB-KW"/>
</dbReference>
<name>A0A5J4RP58_9ZZZZ</name>
<dbReference type="InterPro" id="IPR050553">
    <property type="entry name" value="Thioredoxin_ResA/DsbE_sf"/>
</dbReference>
<keyword evidence="5" id="KW-0560">Oxidoreductase</keyword>
<evidence type="ECO:0000256" key="7">
    <source>
        <dbReference type="ARBA" id="ARBA00023284"/>
    </source>
</evidence>
<evidence type="ECO:0000256" key="3">
    <source>
        <dbReference type="ARBA" id="ARBA00022559"/>
    </source>
</evidence>
<accession>A0A5J4RP58</accession>
<dbReference type="PROSITE" id="PS51257">
    <property type="entry name" value="PROKAR_LIPOPROTEIN"/>
    <property type="match status" value="1"/>
</dbReference>
<dbReference type="PROSITE" id="PS00194">
    <property type="entry name" value="THIOREDOXIN_1"/>
    <property type="match status" value="1"/>
</dbReference>
<dbReference type="InterPro" id="IPR000866">
    <property type="entry name" value="AhpC/TSA"/>
</dbReference>